<accession>A0AAE0FRL6</accession>
<sequence length="170" mass="18665">MQMFVRKVLLLLLTLEPCCSSNWRVQDTETSEGLYDVSFVTSELGWAVGSDGAILRTSDSGSSWLLQYQGKQVSWRSVSFASSTVGWAVGGSLSILYTDSAGERWAYQQHIYGDSGIFTAVQAVTSLLTWVVSDDGGIFRSIDGGKTWGLQYQVSTHTPPKMCVMRHGYA</sequence>
<name>A0AAE0FRL6_9CHLO</name>
<evidence type="ECO:0000256" key="3">
    <source>
        <dbReference type="SAM" id="SignalP"/>
    </source>
</evidence>
<feature type="domain" description="Photosynthesis system II assembly factor Ycf48/Hcf136-like" evidence="4">
    <location>
        <begin position="20"/>
        <end position="151"/>
    </location>
</feature>
<dbReference type="GO" id="GO:0015979">
    <property type="term" value="P:photosynthesis"/>
    <property type="evidence" value="ECO:0007669"/>
    <property type="project" value="UniProtKB-KW"/>
</dbReference>
<comment type="caution">
    <text evidence="5">The sequence shown here is derived from an EMBL/GenBank/DDBJ whole genome shotgun (WGS) entry which is preliminary data.</text>
</comment>
<dbReference type="GO" id="GO:0009523">
    <property type="term" value="C:photosystem II"/>
    <property type="evidence" value="ECO:0007669"/>
    <property type="project" value="UniProtKB-KW"/>
</dbReference>
<organism evidence="5 6">
    <name type="scientific">Cymbomonas tetramitiformis</name>
    <dbReference type="NCBI Taxonomy" id="36881"/>
    <lineage>
        <taxon>Eukaryota</taxon>
        <taxon>Viridiplantae</taxon>
        <taxon>Chlorophyta</taxon>
        <taxon>Pyramimonadophyceae</taxon>
        <taxon>Pyramimonadales</taxon>
        <taxon>Pyramimonadaceae</taxon>
        <taxon>Cymbomonas</taxon>
    </lineage>
</organism>
<keyword evidence="2" id="KW-0604">Photosystem II</keyword>
<gene>
    <name evidence="5" type="ORF">CYMTET_26664</name>
</gene>
<evidence type="ECO:0000259" key="4">
    <source>
        <dbReference type="Pfam" id="PF14870"/>
    </source>
</evidence>
<evidence type="ECO:0000313" key="5">
    <source>
        <dbReference type="EMBL" id="KAK3264610.1"/>
    </source>
</evidence>
<dbReference type="SUPFAM" id="SSF110296">
    <property type="entry name" value="Oligoxyloglucan reducing end-specific cellobiohydrolase"/>
    <property type="match status" value="1"/>
</dbReference>
<protein>
    <recommendedName>
        <fullName evidence="4">Photosynthesis system II assembly factor Ycf48/Hcf136-like domain-containing protein</fullName>
    </recommendedName>
</protein>
<evidence type="ECO:0000256" key="2">
    <source>
        <dbReference type="ARBA" id="ARBA00023276"/>
    </source>
</evidence>
<evidence type="ECO:0000313" key="6">
    <source>
        <dbReference type="Proteomes" id="UP001190700"/>
    </source>
</evidence>
<evidence type="ECO:0000256" key="1">
    <source>
        <dbReference type="ARBA" id="ARBA00022531"/>
    </source>
</evidence>
<dbReference type="PANTHER" id="PTHR47199">
    <property type="entry name" value="PHOTOSYSTEM II STABILITY/ASSEMBLY FACTOR HCF136, CHLOROPLASTIC"/>
    <property type="match status" value="1"/>
</dbReference>
<dbReference type="InterPro" id="IPR028203">
    <property type="entry name" value="PSII_CF48-like_dom"/>
</dbReference>
<feature type="chain" id="PRO_5042150340" description="Photosynthesis system II assembly factor Ycf48/Hcf136-like domain-containing protein" evidence="3">
    <location>
        <begin position="21"/>
        <end position="170"/>
    </location>
</feature>
<reference evidence="5 6" key="1">
    <citation type="journal article" date="2015" name="Genome Biol. Evol.">
        <title>Comparative Genomics of a Bacterivorous Green Alga Reveals Evolutionary Causalities and Consequences of Phago-Mixotrophic Mode of Nutrition.</title>
        <authorList>
            <person name="Burns J.A."/>
            <person name="Paasch A."/>
            <person name="Narechania A."/>
            <person name="Kim E."/>
        </authorList>
    </citation>
    <scope>NUCLEOTIDE SEQUENCE [LARGE SCALE GENOMIC DNA]</scope>
    <source>
        <strain evidence="5 6">PLY_AMNH</strain>
    </source>
</reference>
<keyword evidence="3" id="KW-0732">Signal</keyword>
<dbReference type="AlphaFoldDB" id="A0AAE0FRL6"/>
<dbReference type="InterPro" id="IPR015943">
    <property type="entry name" value="WD40/YVTN_repeat-like_dom_sf"/>
</dbReference>
<dbReference type="Pfam" id="PF14870">
    <property type="entry name" value="PSII_BNR"/>
    <property type="match status" value="1"/>
</dbReference>
<dbReference type="Gene3D" id="2.130.10.10">
    <property type="entry name" value="YVTN repeat-like/Quinoprotein amine dehydrogenase"/>
    <property type="match status" value="1"/>
</dbReference>
<dbReference type="Proteomes" id="UP001190700">
    <property type="component" value="Unassembled WGS sequence"/>
</dbReference>
<feature type="signal peptide" evidence="3">
    <location>
        <begin position="1"/>
        <end position="20"/>
    </location>
</feature>
<proteinExistence type="predicted"/>
<dbReference type="PANTHER" id="PTHR47199:SF2">
    <property type="entry name" value="PHOTOSYSTEM II STABILITY_ASSEMBLY FACTOR HCF136, CHLOROPLASTIC"/>
    <property type="match status" value="1"/>
</dbReference>
<dbReference type="EMBL" id="LGRX02014449">
    <property type="protein sequence ID" value="KAK3264610.1"/>
    <property type="molecule type" value="Genomic_DNA"/>
</dbReference>
<keyword evidence="1" id="KW-0602">Photosynthesis</keyword>
<keyword evidence="6" id="KW-1185">Reference proteome</keyword>